<sequence>MSKNTQLKNIMQRIAFDEERRLIKILHIVIFSLGLLIFLIIACTHQTFDSLAGKDFFGLIRNFEMKEEKIFPQIGNLGNCLLEEIVEGVLLFLILSIILFIIILVKSDIISFPKRFKETKKFKG</sequence>
<dbReference type="AlphaFoldDB" id="A0A1F7X1W7"/>
<keyword evidence="1" id="KW-1133">Transmembrane helix</keyword>
<feature type="transmembrane region" description="Helical" evidence="1">
    <location>
        <begin position="85"/>
        <end position="105"/>
    </location>
</feature>
<evidence type="ECO:0000256" key="1">
    <source>
        <dbReference type="SAM" id="Phobius"/>
    </source>
</evidence>
<protein>
    <submittedName>
        <fullName evidence="2">Uncharacterized protein</fullName>
    </submittedName>
</protein>
<evidence type="ECO:0000313" key="2">
    <source>
        <dbReference type="EMBL" id="OGM08967.1"/>
    </source>
</evidence>
<dbReference type="Proteomes" id="UP000176939">
    <property type="component" value="Unassembled WGS sequence"/>
</dbReference>
<name>A0A1F7X1W7_9BACT</name>
<accession>A0A1F7X1W7</accession>
<keyword evidence="1" id="KW-0472">Membrane</keyword>
<gene>
    <name evidence="2" type="ORF">A2Z67_00695</name>
</gene>
<organism evidence="2 3">
    <name type="scientific">Candidatus Woesebacteria bacterium RBG_13_36_22</name>
    <dbReference type="NCBI Taxonomy" id="1802478"/>
    <lineage>
        <taxon>Bacteria</taxon>
        <taxon>Candidatus Woeseibacteriota</taxon>
    </lineage>
</organism>
<dbReference type="EMBL" id="MGFQ01000032">
    <property type="protein sequence ID" value="OGM08967.1"/>
    <property type="molecule type" value="Genomic_DNA"/>
</dbReference>
<feature type="transmembrane region" description="Helical" evidence="1">
    <location>
        <begin position="21"/>
        <end position="42"/>
    </location>
</feature>
<keyword evidence="1" id="KW-0812">Transmembrane</keyword>
<evidence type="ECO:0000313" key="3">
    <source>
        <dbReference type="Proteomes" id="UP000176939"/>
    </source>
</evidence>
<comment type="caution">
    <text evidence="2">The sequence shown here is derived from an EMBL/GenBank/DDBJ whole genome shotgun (WGS) entry which is preliminary data.</text>
</comment>
<reference evidence="2 3" key="1">
    <citation type="journal article" date="2016" name="Nat. Commun.">
        <title>Thousands of microbial genomes shed light on interconnected biogeochemical processes in an aquifer system.</title>
        <authorList>
            <person name="Anantharaman K."/>
            <person name="Brown C.T."/>
            <person name="Hug L.A."/>
            <person name="Sharon I."/>
            <person name="Castelle C.J."/>
            <person name="Probst A.J."/>
            <person name="Thomas B.C."/>
            <person name="Singh A."/>
            <person name="Wilkins M.J."/>
            <person name="Karaoz U."/>
            <person name="Brodie E.L."/>
            <person name="Williams K.H."/>
            <person name="Hubbard S.S."/>
            <person name="Banfield J.F."/>
        </authorList>
    </citation>
    <scope>NUCLEOTIDE SEQUENCE [LARGE SCALE GENOMIC DNA]</scope>
</reference>
<proteinExistence type="predicted"/>